<name>A0AAU9V2A5_EUPED</name>
<accession>A0AAU9V2A5</accession>
<protein>
    <submittedName>
        <fullName evidence="1">Uncharacterized protein</fullName>
    </submittedName>
</protein>
<evidence type="ECO:0000313" key="2">
    <source>
        <dbReference type="Proteomes" id="UP001153954"/>
    </source>
</evidence>
<comment type="caution">
    <text evidence="1">The sequence shown here is derived from an EMBL/GenBank/DDBJ whole genome shotgun (WGS) entry which is preliminary data.</text>
</comment>
<dbReference type="Proteomes" id="UP001153954">
    <property type="component" value="Unassembled WGS sequence"/>
</dbReference>
<gene>
    <name evidence="1" type="ORF">EEDITHA_LOCUS18714</name>
</gene>
<proteinExistence type="predicted"/>
<dbReference type="EMBL" id="CAKOGL010000027">
    <property type="protein sequence ID" value="CAH2104327.1"/>
    <property type="molecule type" value="Genomic_DNA"/>
</dbReference>
<keyword evidence="2" id="KW-1185">Reference proteome</keyword>
<organism evidence="1 2">
    <name type="scientific">Euphydryas editha</name>
    <name type="common">Edith's checkerspot</name>
    <dbReference type="NCBI Taxonomy" id="104508"/>
    <lineage>
        <taxon>Eukaryota</taxon>
        <taxon>Metazoa</taxon>
        <taxon>Ecdysozoa</taxon>
        <taxon>Arthropoda</taxon>
        <taxon>Hexapoda</taxon>
        <taxon>Insecta</taxon>
        <taxon>Pterygota</taxon>
        <taxon>Neoptera</taxon>
        <taxon>Endopterygota</taxon>
        <taxon>Lepidoptera</taxon>
        <taxon>Glossata</taxon>
        <taxon>Ditrysia</taxon>
        <taxon>Papilionoidea</taxon>
        <taxon>Nymphalidae</taxon>
        <taxon>Nymphalinae</taxon>
        <taxon>Euphydryas</taxon>
    </lineage>
</organism>
<evidence type="ECO:0000313" key="1">
    <source>
        <dbReference type="EMBL" id="CAH2104327.1"/>
    </source>
</evidence>
<reference evidence="1" key="1">
    <citation type="submission" date="2022-03" db="EMBL/GenBank/DDBJ databases">
        <authorList>
            <person name="Tunstrom K."/>
        </authorList>
    </citation>
    <scope>NUCLEOTIDE SEQUENCE</scope>
</reference>
<dbReference type="AlphaFoldDB" id="A0AAU9V2A5"/>
<sequence length="161" mass="17057">MSRHHSAISASAASTRFPPWDNCGGTSRGLMGACMPCPPSRGLPAYRRPRTPRNERRPNIRLLCGLPDRSDNTECCGQYHLGTRRRRALVPGIGSNAWDAPAGGGPSLWSTPLLCSRPAAAFSQPPPGAQCGPTLAPFAPCGCSARGPALRNIPPPLPPLW</sequence>